<evidence type="ECO:0000256" key="5">
    <source>
        <dbReference type="SAM" id="SignalP"/>
    </source>
</evidence>
<dbReference type="PATRIC" id="fig|1235802.3.peg.2075"/>
<protein>
    <recommendedName>
        <fullName evidence="6">Solute-binding protein family 3/N-terminal domain-containing protein</fullName>
    </recommendedName>
</protein>
<proteinExistence type="inferred from homology"/>
<accession>N2AQR0</accession>
<dbReference type="SUPFAM" id="SSF53850">
    <property type="entry name" value="Periplasmic binding protein-like II"/>
    <property type="match status" value="1"/>
</dbReference>
<dbReference type="InterPro" id="IPR001638">
    <property type="entry name" value="Solute-binding_3/MltF_N"/>
</dbReference>
<dbReference type="HOGENOM" id="CLU_019602_18_2_9"/>
<evidence type="ECO:0000256" key="2">
    <source>
        <dbReference type="ARBA" id="ARBA00010333"/>
    </source>
</evidence>
<name>N2AQR0_9FIRM</name>
<dbReference type="eggNOG" id="COG0834">
    <property type="taxonomic scope" value="Bacteria"/>
</dbReference>
<dbReference type="OrthoDB" id="368655at2"/>
<dbReference type="Proteomes" id="UP000012589">
    <property type="component" value="Unassembled WGS sequence"/>
</dbReference>
<dbReference type="InterPro" id="IPR018313">
    <property type="entry name" value="SBP_3_CS"/>
</dbReference>
<evidence type="ECO:0000313" key="8">
    <source>
        <dbReference type="Proteomes" id="UP000012589"/>
    </source>
</evidence>
<dbReference type="PANTHER" id="PTHR35936:SF17">
    <property type="entry name" value="ARGININE-BINDING EXTRACELLULAR PROTEIN ARTP"/>
    <property type="match status" value="1"/>
</dbReference>
<dbReference type="SMART" id="SM00062">
    <property type="entry name" value="PBPb"/>
    <property type="match status" value="1"/>
</dbReference>
<evidence type="ECO:0000256" key="3">
    <source>
        <dbReference type="ARBA" id="ARBA00022729"/>
    </source>
</evidence>
<reference evidence="7 8" key="1">
    <citation type="journal article" date="2014" name="Genome Announc.">
        <title>Draft genome sequences of the altered schaedler flora, a defined bacterial community from gnotobiotic mice.</title>
        <authorList>
            <person name="Wannemuehler M.J."/>
            <person name="Overstreet A.M."/>
            <person name="Ward D.V."/>
            <person name="Phillips G.J."/>
        </authorList>
    </citation>
    <scope>NUCLEOTIDE SEQUENCE [LARGE SCALE GENOMIC DNA]</scope>
    <source>
        <strain evidence="7 8">ASF492</strain>
    </source>
</reference>
<sequence length="290" mass="30352">MKKLIAAFVTCTLTAAMLIGCGSAADDSSASSGTDVNAQITQADDDASGATDTKTDDGADASAANITTVKEGVLTMATNATFPPYEYYEGSEIIGIDTEIAKAVADRLGLELKIEDMEFNSIIIAVTQGKADIGLAGMTVTEERKEAVDFSDSYATGIQAVIVTEDSSIASIDDLNGKKIGVQLATTGDIYAKEDFGEENVEAYNKGADAVMALKQGKVDAVIIDNQPAISFVNSTDGLKILDTEYAVEDYAAAIKKGNTALTEAFNSALAELKEDGTIQSIVDKYIVSE</sequence>
<feature type="domain" description="Solute-binding protein family 3/N-terminal" evidence="6">
    <location>
        <begin position="73"/>
        <end position="290"/>
    </location>
</feature>
<keyword evidence="3 5" id="KW-0732">Signal</keyword>
<feature type="signal peptide" evidence="5">
    <location>
        <begin position="1"/>
        <end position="24"/>
    </location>
</feature>
<dbReference type="STRING" id="1235802.C823_01958"/>
<dbReference type="PANTHER" id="PTHR35936">
    <property type="entry name" value="MEMBRANE-BOUND LYTIC MUREIN TRANSGLYCOSYLASE F"/>
    <property type="match status" value="1"/>
</dbReference>
<dbReference type="Pfam" id="PF00497">
    <property type="entry name" value="SBP_bac_3"/>
    <property type="match status" value="1"/>
</dbReference>
<dbReference type="PROSITE" id="PS51257">
    <property type="entry name" value="PROKAR_LIPOPROTEIN"/>
    <property type="match status" value="1"/>
</dbReference>
<comment type="similarity">
    <text evidence="2 4">Belongs to the bacterial solute-binding protein 3 family.</text>
</comment>
<evidence type="ECO:0000256" key="1">
    <source>
        <dbReference type="ARBA" id="ARBA00004196"/>
    </source>
</evidence>
<keyword evidence="8" id="KW-1185">Reference proteome</keyword>
<gene>
    <name evidence="7" type="ORF">C823_01958</name>
</gene>
<dbReference type="GO" id="GO:0030313">
    <property type="term" value="C:cell envelope"/>
    <property type="evidence" value="ECO:0007669"/>
    <property type="project" value="UniProtKB-SubCell"/>
</dbReference>
<feature type="chain" id="PRO_5004114713" description="Solute-binding protein family 3/N-terminal domain-containing protein" evidence="5">
    <location>
        <begin position="25"/>
        <end position="290"/>
    </location>
</feature>
<dbReference type="Gene3D" id="3.40.190.10">
    <property type="entry name" value="Periplasmic binding protein-like II"/>
    <property type="match status" value="2"/>
</dbReference>
<evidence type="ECO:0000256" key="4">
    <source>
        <dbReference type="RuleBase" id="RU003744"/>
    </source>
</evidence>
<organism evidence="7 8">
    <name type="scientific">Eubacterium plexicaudatum ASF492</name>
    <dbReference type="NCBI Taxonomy" id="1235802"/>
    <lineage>
        <taxon>Bacteria</taxon>
        <taxon>Bacillati</taxon>
        <taxon>Bacillota</taxon>
        <taxon>Clostridia</taxon>
        <taxon>Eubacteriales</taxon>
        <taxon>Eubacteriaceae</taxon>
        <taxon>Eubacterium</taxon>
    </lineage>
</organism>
<comment type="caution">
    <text evidence="7">The sequence shown here is derived from an EMBL/GenBank/DDBJ whole genome shotgun (WGS) entry which is preliminary data.</text>
</comment>
<evidence type="ECO:0000259" key="6">
    <source>
        <dbReference type="SMART" id="SM00062"/>
    </source>
</evidence>
<comment type="subcellular location">
    <subcellularLocation>
        <location evidence="1">Cell envelope</location>
    </subcellularLocation>
</comment>
<evidence type="ECO:0000313" key="7">
    <source>
        <dbReference type="EMBL" id="EMZ28425.1"/>
    </source>
</evidence>
<dbReference type="PROSITE" id="PS01039">
    <property type="entry name" value="SBP_BACTERIAL_3"/>
    <property type="match status" value="1"/>
</dbReference>
<dbReference type="EMBL" id="AQFT01000064">
    <property type="protein sequence ID" value="EMZ28425.1"/>
    <property type="molecule type" value="Genomic_DNA"/>
</dbReference>
<dbReference type="AlphaFoldDB" id="N2AQR0"/>